<organism evidence="11 12">
    <name type="scientific">Acidobacterium capsulatum (strain ATCC 51196 / DSM 11244 / BCRC 80197 / JCM 7670 / NBRC 15755 / NCIMB 13165 / 161)</name>
    <dbReference type="NCBI Taxonomy" id="240015"/>
    <lineage>
        <taxon>Bacteria</taxon>
        <taxon>Pseudomonadati</taxon>
        <taxon>Acidobacteriota</taxon>
        <taxon>Terriglobia</taxon>
        <taxon>Terriglobales</taxon>
        <taxon>Acidobacteriaceae</taxon>
        <taxon>Acidobacterium</taxon>
    </lineage>
</organism>
<dbReference type="GO" id="GO:0005524">
    <property type="term" value="F:ATP binding"/>
    <property type="evidence" value="ECO:0007669"/>
    <property type="project" value="UniProtKB-KW"/>
</dbReference>
<dbReference type="InterPro" id="IPR003439">
    <property type="entry name" value="ABC_transporter-like_ATP-bd"/>
</dbReference>
<dbReference type="SMART" id="SM00382">
    <property type="entry name" value="AAA"/>
    <property type="match status" value="1"/>
</dbReference>
<dbReference type="HOGENOM" id="CLU_000604_84_3_0"/>
<feature type="domain" description="ABC transmembrane type-1" evidence="10">
    <location>
        <begin position="121"/>
        <end position="410"/>
    </location>
</feature>
<dbReference type="eggNOG" id="COG1132">
    <property type="taxonomic scope" value="Bacteria"/>
</dbReference>
<evidence type="ECO:0000256" key="6">
    <source>
        <dbReference type="ARBA" id="ARBA00022989"/>
    </source>
</evidence>
<dbReference type="InterPro" id="IPR039421">
    <property type="entry name" value="Type_1_exporter"/>
</dbReference>
<evidence type="ECO:0000256" key="4">
    <source>
        <dbReference type="ARBA" id="ARBA00022741"/>
    </source>
</evidence>
<dbReference type="PROSITE" id="PS00211">
    <property type="entry name" value="ABC_TRANSPORTER_1"/>
    <property type="match status" value="1"/>
</dbReference>
<evidence type="ECO:0000313" key="11">
    <source>
        <dbReference type="EMBL" id="ACO31522.1"/>
    </source>
</evidence>
<keyword evidence="2" id="KW-0813">Transport</keyword>
<keyword evidence="12" id="KW-1185">Reference proteome</keyword>
<dbReference type="InterPro" id="IPR003593">
    <property type="entry name" value="AAA+_ATPase"/>
</dbReference>
<protein>
    <submittedName>
        <fullName evidence="11">Efflux ABC transporter, permease/ATP-binding protein</fullName>
    </submittedName>
</protein>
<dbReference type="Proteomes" id="UP000002207">
    <property type="component" value="Chromosome"/>
</dbReference>
<keyword evidence="7 8" id="KW-0472">Membrane</keyword>
<evidence type="ECO:0000259" key="10">
    <source>
        <dbReference type="PROSITE" id="PS50929"/>
    </source>
</evidence>
<feature type="transmembrane region" description="Helical" evidence="8">
    <location>
        <begin position="119"/>
        <end position="142"/>
    </location>
</feature>
<dbReference type="Pfam" id="PF00005">
    <property type="entry name" value="ABC_tran"/>
    <property type="match status" value="1"/>
</dbReference>
<evidence type="ECO:0000256" key="2">
    <source>
        <dbReference type="ARBA" id="ARBA00022448"/>
    </source>
</evidence>
<keyword evidence="3 8" id="KW-0812">Transmembrane</keyword>
<evidence type="ECO:0000256" key="1">
    <source>
        <dbReference type="ARBA" id="ARBA00004651"/>
    </source>
</evidence>
<dbReference type="STRING" id="240015.ACP_1170"/>
<evidence type="ECO:0000313" key="12">
    <source>
        <dbReference type="Proteomes" id="UP000002207"/>
    </source>
</evidence>
<proteinExistence type="predicted"/>
<dbReference type="InterPro" id="IPR036640">
    <property type="entry name" value="ABC1_TM_sf"/>
</dbReference>
<evidence type="ECO:0000256" key="8">
    <source>
        <dbReference type="SAM" id="Phobius"/>
    </source>
</evidence>
<keyword evidence="6 8" id="KW-1133">Transmembrane helix</keyword>
<dbReference type="PROSITE" id="PS50893">
    <property type="entry name" value="ABC_TRANSPORTER_2"/>
    <property type="match status" value="1"/>
</dbReference>
<dbReference type="InterPro" id="IPR027417">
    <property type="entry name" value="P-loop_NTPase"/>
</dbReference>
<dbReference type="EMBL" id="CP001472">
    <property type="protein sequence ID" value="ACO31522.1"/>
    <property type="molecule type" value="Genomic_DNA"/>
</dbReference>
<dbReference type="InterPro" id="IPR017871">
    <property type="entry name" value="ABC_transporter-like_CS"/>
</dbReference>
<gene>
    <name evidence="11" type="ordered locus">ACP_1170</name>
</gene>
<dbReference type="InParanoid" id="C1F4Q0"/>
<dbReference type="GO" id="GO:0005886">
    <property type="term" value="C:plasma membrane"/>
    <property type="evidence" value="ECO:0007669"/>
    <property type="project" value="UniProtKB-SubCell"/>
</dbReference>
<comment type="subcellular location">
    <subcellularLocation>
        <location evidence="1">Cell membrane</location>
        <topology evidence="1">Multi-pass membrane protein</topology>
    </subcellularLocation>
</comment>
<dbReference type="Pfam" id="PF19991">
    <property type="entry name" value="HMA_2"/>
    <property type="match status" value="1"/>
</dbReference>
<sequence length="685" mass="75377">MNTARKNKNSQQPILILRSAIPGRQRWDVITIKGNKKKAKALQYALECMPHFRQVQANPVSGRVLLVFDPQQTRLNIGKLLATTLRNLPEVNESMQPRASSAENLRQILKAAGPDRKKVGAAIFFSLVSFAIHFCEGLFVVYTITSRSKSLKSGAEVQQKPLSLTTTALCSVLLNAADTWARQERLRRWHELGLETRQTLRARLIAKITEEDLAYFDAHSTGGLINLISEDTASIGEFMSRGCEMAVDKTLTVCVSGGILISSSPRLAALSCVPLLPLFALPRFFGKAITNAFARRSESSSRFSEALGNSLAGIIDIKSFTAEEAEQRRLRLLEADLADASQQANDLWSLQSGIGRGLYSVGMSINAAYGGKLVADGTLTEAQYLRAVYMFPRLLDAVDGMAEVRRVYQKALTSANRLTEVLNHTPAILSGPVKRKRSNFAGEIVFDNVTFSYRPGIRVLENVSFELRPGQTLGICGHTGSGKSTLLRLLMRFYEVEEGRILLDGQDIRELDLHDLRAAVGLVSQDVYLFQGTIRDNVLYGQPDASDDQIREALLEAGAEEMVAALPGGLQADVGERGRMLSGGERQRIAIARALLKQAPVMAFDEVTSQLDYDTEATVQRSVRKVTADRSMLTVAHRLSTIRDSNSILVLERGKVVEQGTHEDLVARSGLYASLWRLQTGDIQA</sequence>
<reference evidence="11 12" key="1">
    <citation type="journal article" date="2009" name="Appl. Environ. Microbiol.">
        <title>Three genomes from the phylum Acidobacteria provide insight into the lifestyles of these microorganisms in soils.</title>
        <authorList>
            <person name="Ward N.L."/>
            <person name="Challacombe J.F."/>
            <person name="Janssen P.H."/>
            <person name="Henrissat B."/>
            <person name="Coutinho P.M."/>
            <person name="Wu M."/>
            <person name="Xie G."/>
            <person name="Haft D.H."/>
            <person name="Sait M."/>
            <person name="Badger J."/>
            <person name="Barabote R.D."/>
            <person name="Bradley B."/>
            <person name="Brettin T.S."/>
            <person name="Brinkac L.M."/>
            <person name="Bruce D."/>
            <person name="Creasy T."/>
            <person name="Daugherty S.C."/>
            <person name="Davidsen T.M."/>
            <person name="DeBoy R.T."/>
            <person name="Detter J.C."/>
            <person name="Dodson R.J."/>
            <person name="Durkin A.S."/>
            <person name="Ganapathy A."/>
            <person name="Gwinn-Giglio M."/>
            <person name="Han C.S."/>
            <person name="Khouri H."/>
            <person name="Kiss H."/>
            <person name="Kothari S.P."/>
            <person name="Madupu R."/>
            <person name="Nelson K.E."/>
            <person name="Nelson W.C."/>
            <person name="Paulsen I."/>
            <person name="Penn K."/>
            <person name="Ren Q."/>
            <person name="Rosovitz M.J."/>
            <person name="Selengut J.D."/>
            <person name="Shrivastava S."/>
            <person name="Sullivan S.A."/>
            <person name="Tapia R."/>
            <person name="Thompson L.S."/>
            <person name="Watkins K.L."/>
            <person name="Yang Q."/>
            <person name="Yu C."/>
            <person name="Zafar N."/>
            <person name="Zhou L."/>
            <person name="Kuske C.R."/>
        </authorList>
    </citation>
    <scope>NUCLEOTIDE SEQUENCE [LARGE SCALE GENOMIC DNA]</scope>
    <source>
        <strain evidence="12">ATCC 51196 / DSM 11244 / BCRC 80197 / JCM 7670 / NBRC 15755 / NCIMB 13165 / 161</strain>
    </source>
</reference>
<accession>C1F4Q0</accession>
<dbReference type="InterPro" id="IPR011527">
    <property type="entry name" value="ABC1_TM_dom"/>
</dbReference>
<dbReference type="Gene3D" id="3.40.50.300">
    <property type="entry name" value="P-loop containing nucleotide triphosphate hydrolases"/>
    <property type="match status" value="1"/>
</dbReference>
<dbReference type="PROSITE" id="PS50929">
    <property type="entry name" value="ABC_TM1F"/>
    <property type="match status" value="1"/>
</dbReference>
<evidence type="ECO:0000256" key="3">
    <source>
        <dbReference type="ARBA" id="ARBA00022692"/>
    </source>
</evidence>
<dbReference type="Gene3D" id="1.20.1560.10">
    <property type="entry name" value="ABC transporter type 1, transmembrane domain"/>
    <property type="match status" value="1"/>
</dbReference>
<dbReference type="SUPFAM" id="SSF90123">
    <property type="entry name" value="ABC transporter transmembrane region"/>
    <property type="match status" value="1"/>
</dbReference>
<keyword evidence="4" id="KW-0547">Nucleotide-binding</keyword>
<feature type="domain" description="ABC transporter" evidence="9">
    <location>
        <begin position="444"/>
        <end position="678"/>
    </location>
</feature>
<name>C1F4Q0_ACIC5</name>
<dbReference type="GO" id="GO:0016887">
    <property type="term" value="F:ATP hydrolysis activity"/>
    <property type="evidence" value="ECO:0007669"/>
    <property type="project" value="InterPro"/>
</dbReference>
<dbReference type="Pfam" id="PF00664">
    <property type="entry name" value="ABC_membrane"/>
    <property type="match status" value="1"/>
</dbReference>
<dbReference type="KEGG" id="aca:ACP_1170"/>
<dbReference type="AlphaFoldDB" id="C1F4Q0"/>
<dbReference type="PANTHER" id="PTHR43394:SF1">
    <property type="entry name" value="ATP-BINDING CASSETTE SUB-FAMILY B MEMBER 10, MITOCHONDRIAL"/>
    <property type="match status" value="1"/>
</dbReference>
<evidence type="ECO:0000256" key="7">
    <source>
        <dbReference type="ARBA" id="ARBA00023136"/>
    </source>
</evidence>
<dbReference type="CDD" id="cd07346">
    <property type="entry name" value="ABC_6TM_exporters"/>
    <property type="match status" value="1"/>
</dbReference>
<dbReference type="GO" id="GO:0015421">
    <property type="term" value="F:ABC-type oligopeptide transporter activity"/>
    <property type="evidence" value="ECO:0007669"/>
    <property type="project" value="TreeGrafter"/>
</dbReference>
<dbReference type="SUPFAM" id="SSF52540">
    <property type="entry name" value="P-loop containing nucleoside triphosphate hydrolases"/>
    <property type="match status" value="1"/>
</dbReference>
<dbReference type="PANTHER" id="PTHR43394">
    <property type="entry name" value="ATP-DEPENDENT PERMEASE MDL1, MITOCHONDRIAL"/>
    <property type="match status" value="1"/>
</dbReference>
<dbReference type="FunFam" id="3.40.50.300:FF:000287">
    <property type="entry name" value="Multidrug ABC transporter ATP-binding protein"/>
    <property type="match status" value="1"/>
</dbReference>
<keyword evidence="5 11" id="KW-0067">ATP-binding</keyword>
<evidence type="ECO:0000256" key="5">
    <source>
        <dbReference type="ARBA" id="ARBA00022840"/>
    </source>
</evidence>
<evidence type="ECO:0000259" key="9">
    <source>
        <dbReference type="PROSITE" id="PS50893"/>
    </source>
</evidence>